<comment type="caution">
    <text evidence="6">The sequence shown here is derived from an EMBL/GenBank/DDBJ whole genome shotgun (WGS) entry which is preliminary data.</text>
</comment>
<evidence type="ECO:0000256" key="4">
    <source>
        <dbReference type="ARBA" id="ARBA00023004"/>
    </source>
</evidence>
<organism evidence="6 7">
    <name type="scientific">Merdimmobilis hominis</name>
    <dbReference type="NCBI Taxonomy" id="2897707"/>
    <lineage>
        <taxon>Bacteria</taxon>
        <taxon>Bacillati</taxon>
        <taxon>Bacillota</taxon>
        <taxon>Clostridia</taxon>
        <taxon>Eubacteriales</taxon>
        <taxon>Oscillospiraceae</taxon>
        <taxon>Merdimmobilis</taxon>
    </lineage>
</organism>
<dbReference type="GO" id="GO:0016491">
    <property type="term" value="F:oxidoreductase activity"/>
    <property type="evidence" value="ECO:0007669"/>
    <property type="project" value="UniProtKB-KW"/>
</dbReference>
<keyword evidence="5" id="KW-0411">Iron-sulfur</keyword>
<evidence type="ECO:0000256" key="1">
    <source>
        <dbReference type="ARBA" id="ARBA00022485"/>
    </source>
</evidence>
<dbReference type="InterPro" id="IPR039650">
    <property type="entry name" value="HdrA-like"/>
</dbReference>
<name>A0A938X9J2_9FIRM</name>
<keyword evidence="1" id="KW-0004">4Fe-4S</keyword>
<keyword evidence="3" id="KW-0560">Oxidoreductase</keyword>
<dbReference type="EMBL" id="JACJKY010000011">
    <property type="protein sequence ID" value="MBM6921139.1"/>
    <property type="molecule type" value="Genomic_DNA"/>
</dbReference>
<dbReference type="RefSeq" id="WP_204446744.1">
    <property type="nucleotide sequence ID" value="NZ_JACJKY010000011.1"/>
</dbReference>
<reference evidence="6" key="2">
    <citation type="journal article" date="2021" name="Sci. Rep.">
        <title>The distribution of antibiotic resistance genes in chicken gut microbiota commensals.</title>
        <authorList>
            <person name="Juricova H."/>
            <person name="Matiasovicova J."/>
            <person name="Kubasova T."/>
            <person name="Cejkova D."/>
            <person name="Rychlik I."/>
        </authorList>
    </citation>
    <scope>NUCLEOTIDE SEQUENCE</scope>
    <source>
        <strain evidence="6">An559</strain>
    </source>
</reference>
<dbReference type="SUPFAM" id="SSF51905">
    <property type="entry name" value="FAD/NAD(P)-binding domain"/>
    <property type="match status" value="1"/>
</dbReference>
<reference evidence="6" key="1">
    <citation type="submission" date="2020-08" db="EMBL/GenBank/DDBJ databases">
        <authorList>
            <person name="Cejkova D."/>
            <person name="Kubasova T."/>
            <person name="Jahodarova E."/>
            <person name="Rychlik I."/>
        </authorList>
    </citation>
    <scope>NUCLEOTIDE SEQUENCE</scope>
    <source>
        <strain evidence="6">An559</strain>
    </source>
</reference>
<dbReference type="Pfam" id="PF12831">
    <property type="entry name" value="FAD_oxidored"/>
    <property type="match status" value="1"/>
</dbReference>
<keyword evidence="2" id="KW-0479">Metal-binding</keyword>
<keyword evidence="4" id="KW-0408">Iron</keyword>
<keyword evidence="7" id="KW-1185">Reference proteome</keyword>
<evidence type="ECO:0000313" key="6">
    <source>
        <dbReference type="EMBL" id="MBM6921139.1"/>
    </source>
</evidence>
<evidence type="ECO:0000256" key="3">
    <source>
        <dbReference type="ARBA" id="ARBA00023002"/>
    </source>
</evidence>
<proteinExistence type="predicted"/>
<dbReference type="GO" id="GO:0051539">
    <property type="term" value="F:4 iron, 4 sulfur cluster binding"/>
    <property type="evidence" value="ECO:0007669"/>
    <property type="project" value="UniProtKB-KW"/>
</dbReference>
<dbReference type="Gene3D" id="3.50.50.60">
    <property type="entry name" value="FAD/NAD(P)-binding domain"/>
    <property type="match status" value="1"/>
</dbReference>
<dbReference type="AlphaFoldDB" id="A0A938X9J2"/>
<protein>
    <submittedName>
        <fullName evidence="6">FAD-dependent oxidoreductase</fullName>
    </submittedName>
</protein>
<accession>A0A938X9J2</accession>
<sequence>MVQSLVNPFMGYSTVDPKTKERLYLSNGIFKEILEGLRSFDALANDGSLFHEEYLKIVLQRMVLNAGVRVLFHAHLTDVHAENDRVQSVTVITKEGLLTFSASYFIDATGDADLCAFAGFPCRLGRESDALCQPMTLCFRVAQVDLHAFKKSRAQINPLYQQFQKEGKIKNIRENVLLFPNMVDGVIHFNSTRIVKKNPTSAFEKTEAELLACEQVLELFTFLKENIDGFQSSILLSSGMEIGVRESRMIEGEYSLTQEDLIACTKFDDRVICGNYDIDIHNPKESGTSHYYFKDGTYYTIPYRSLCPKGSKNLLAAGRCISSTHEAQASYRIMPFCCCLGEAAGAAAALCHASGCDVMEIDRGALHDDLIRRELIFD</sequence>
<gene>
    <name evidence="6" type="ORF">H6A12_08230</name>
</gene>
<dbReference type="Proteomes" id="UP000774750">
    <property type="component" value="Unassembled WGS sequence"/>
</dbReference>
<evidence type="ECO:0000256" key="5">
    <source>
        <dbReference type="ARBA" id="ARBA00023014"/>
    </source>
</evidence>
<dbReference type="PANTHER" id="PTHR43498:SF1">
    <property type="entry name" value="COB--COM HETERODISULFIDE REDUCTASE IRON-SULFUR SUBUNIT A"/>
    <property type="match status" value="1"/>
</dbReference>
<evidence type="ECO:0000313" key="7">
    <source>
        <dbReference type="Proteomes" id="UP000774750"/>
    </source>
</evidence>
<dbReference type="GO" id="GO:0046872">
    <property type="term" value="F:metal ion binding"/>
    <property type="evidence" value="ECO:0007669"/>
    <property type="project" value="UniProtKB-KW"/>
</dbReference>
<dbReference type="InterPro" id="IPR036188">
    <property type="entry name" value="FAD/NAD-bd_sf"/>
</dbReference>
<dbReference type="PANTHER" id="PTHR43498">
    <property type="entry name" value="FERREDOXIN:COB-COM HETERODISULFIDE REDUCTASE SUBUNIT A"/>
    <property type="match status" value="1"/>
</dbReference>
<evidence type="ECO:0000256" key="2">
    <source>
        <dbReference type="ARBA" id="ARBA00022723"/>
    </source>
</evidence>